<protein>
    <submittedName>
        <fullName evidence="1">Uncharacterized protein</fullName>
    </submittedName>
</protein>
<proteinExistence type="predicted"/>
<reference evidence="1" key="1">
    <citation type="submission" date="2025-08" db="UniProtKB">
        <authorList>
            <consortium name="Ensembl"/>
        </authorList>
    </citation>
    <scope>IDENTIFICATION</scope>
</reference>
<dbReference type="Proteomes" id="UP000472277">
    <property type="component" value="Chromosome 14"/>
</dbReference>
<keyword evidence="2" id="KW-1185">Reference proteome</keyword>
<dbReference type="Ensembl" id="ENSSTUT00000013277.1">
    <property type="protein sequence ID" value="ENSSTUP00000012541.1"/>
    <property type="gene ID" value="ENSSTUG00000005898.1"/>
</dbReference>
<evidence type="ECO:0000313" key="1">
    <source>
        <dbReference type="Ensembl" id="ENSSTUP00000012541.1"/>
    </source>
</evidence>
<name>A0A673WWN2_SALTR</name>
<organism evidence="1 2">
    <name type="scientific">Salmo trutta</name>
    <name type="common">Brown trout</name>
    <dbReference type="NCBI Taxonomy" id="8032"/>
    <lineage>
        <taxon>Eukaryota</taxon>
        <taxon>Metazoa</taxon>
        <taxon>Chordata</taxon>
        <taxon>Craniata</taxon>
        <taxon>Vertebrata</taxon>
        <taxon>Euteleostomi</taxon>
        <taxon>Actinopterygii</taxon>
        <taxon>Neopterygii</taxon>
        <taxon>Teleostei</taxon>
        <taxon>Protacanthopterygii</taxon>
        <taxon>Salmoniformes</taxon>
        <taxon>Salmonidae</taxon>
        <taxon>Salmoninae</taxon>
        <taxon>Salmo</taxon>
    </lineage>
</organism>
<evidence type="ECO:0000313" key="2">
    <source>
        <dbReference type="Proteomes" id="UP000472277"/>
    </source>
</evidence>
<dbReference type="InParanoid" id="A0A673WWN2"/>
<sequence>HVQRVSDGVVGFNLRPVLTLFLLYGSSKGIVRFLIRFRISVRLLESGSSSLYLLIHVSFLRYLIEVNGQESSDIVNQWLEWESTELQVRMSDKSSAMILRAIRPPESRPCQAALLLDTLLA</sequence>
<reference evidence="1" key="2">
    <citation type="submission" date="2025-09" db="UniProtKB">
        <authorList>
            <consortium name="Ensembl"/>
        </authorList>
    </citation>
    <scope>IDENTIFICATION</scope>
</reference>
<accession>A0A673WWN2</accession>
<dbReference type="Gene3D" id="3.40.30.10">
    <property type="entry name" value="Glutaredoxin"/>
    <property type="match status" value="1"/>
</dbReference>
<dbReference type="Gene3D" id="1.20.1050.10">
    <property type="match status" value="1"/>
</dbReference>
<dbReference type="AlphaFoldDB" id="A0A673WWN2"/>